<reference evidence="1" key="1">
    <citation type="submission" date="2021-06" db="EMBL/GenBank/DDBJ databases">
        <authorList>
            <person name="Kallberg Y."/>
            <person name="Tangrot J."/>
            <person name="Rosling A."/>
        </authorList>
    </citation>
    <scope>NUCLEOTIDE SEQUENCE</scope>
    <source>
        <strain evidence="1">MA461A</strain>
    </source>
</reference>
<evidence type="ECO:0000313" key="1">
    <source>
        <dbReference type="EMBL" id="CAG8805334.1"/>
    </source>
</evidence>
<name>A0ACA9RR19_9GLOM</name>
<accession>A0ACA9RR19</accession>
<feature type="non-terminal residue" evidence="1">
    <location>
        <position position="1"/>
    </location>
</feature>
<comment type="caution">
    <text evidence="1">The sequence shown here is derived from an EMBL/GenBank/DDBJ whole genome shotgun (WGS) entry which is preliminary data.</text>
</comment>
<dbReference type="EMBL" id="CAJVQC010065291">
    <property type="protein sequence ID" value="CAG8805334.1"/>
    <property type="molecule type" value="Genomic_DNA"/>
</dbReference>
<sequence length="191" mass="22452">CQEAEEYNKTLPDKIKYPTYQSPETWHSKLINTKEITQLLQQKTEECHAGTTEELTLDNLNIQEEPEQTAQIQGSLEKLTDISEKEFSGNEREEIQKVTRKNFEKIFPKHYILITKNSEYTTRKGTRIDDVVFDEKNKTFLVFEYKSKKDKGHFEQAKGYSATLSEGIEQERLLREVERVTGKRLESRNIK</sequence>
<gene>
    <name evidence="1" type="ORF">RPERSI_LOCUS21906</name>
</gene>
<keyword evidence="2" id="KW-1185">Reference proteome</keyword>
<dbReference type="Proteomes" id="UP000789920">
    <property type="component" value="Unassembled WGS sequence"/>
</dbReference>
<proteinExistence type="predicted"/>
<organism evidence="1 2">
    <name type="scientific">Racocetra persica</name>
    <dbReference type="NCBI Taxonomy" id="160502"/>
    <lineage>
        <taxon>Eukaryota</taxon>
        <taxon>Fungi</taxon>
        <taxon>Fungi incertae sedis</taxon>
        <taxon>Mucoromycota</taxon>
        <taxon>Glomeromycotina</taxon>
        <taxon>Glomeromycetes</taxon>
        <taxon>Diversisporales</taxon>
        <taxon>Gigasporaceae</taxon>
        <taxon>Racocetra</taxon>
    </lineage>
</organism>
<protein>
    <submittedName>
        <fullName evidence="1">27830_t:CDS:1</fullName>
    </submittedName>
</protein>
<evidence type="ECO:0000313" key="2">
    <source>
        <dbReference type="Proteomes" id="UP000789920"/>
    </source>
</evidence>